<reference evidence="1 2" key="1">
    <citation type="submission" date="2016-10" db="EMBL/GenBank/DDBJ databases">
        <authorList>
            <person name="de Groot N.N."/>
        </authorList>
    </citation>
    <scope>NUCLEOTIDE SEQUENCE [LARGE SCALE GENOMIC DNA]</scope>
    <source>
        <strain evidence="1 2">DSM 44892</strain>
    </source>
</reference>
<dbReference type="Proteomes" id="UP000183263">
    <property type="component" value="Unassembled WGS sequence"/>
</dbReference>
<keyword evidence="2" id="KW-1185">Reference proteome</keyword>
<dbReference type="RefSeq" id="WP_139183256.1">
    <property type="nucleotide sequence ID" value="NZ_CP048813.1"/>
</dbReference>
<name>A0A1G8JQK3_9NOCA</name>
<protein>
    <submittedName>
        <fullName evidence="1">Uncharacterized protein</fullName>
    </submittedName>
</protein>
<evidence type="ECO:0000313" key="2">
    <source>
        <dbReference type="Proteomes" id="UP000183263"/>
    </source>
</evidence>
<dbReference type="AlphaFoldDB" id="A0A1G8JQK3"/>
<organism evidence="1 2">
    <name type="scientific">Rhodococcus triatomae</name>
    <dbReference type="NCBI Taxonomy" id="300028"/>
    <lineage>
        <taxon>Bacteria</taxon>
        <taxon>Bacillati</taxon>
        <taxon>Actinomycetota</taxon>
        <taxon>Actinomycetes</taxon>
        <taxon>Mycobacteriales</taxon>
        <taxon>Nocardiaceae</taxon>
        <taxon>Rhodococcus</taxon>
    </lineage>
</organism>
<sequence>MSSTDPTDPRPELTSVRRARATMSVPEYLAATGAALTPERPTVETIPEEWLPSDEAPAGWTLLYRPDQVGTGHFGSNIMIGRWSTTTPLHPTDVLAHTWADTVRLPQFRYYDHSPVTEDIPGTSWSAGFTGTYHHENHVLWCIHRYILSHSSRGWSILQATGTIAHHAAPPDDLPTAHRLVQSVERITY</sequence>
<gene>
    <name evidence="1" type="ORF">SAMN05444695_106261</name>
</gene>
<proteinExistence type="predicted"/>
<evidence type="ECO:0000313" key="1">
    <source>
        <dbReference type="EMBL" id="SDI33534.1"/>
    </source>
</evidence>
<dbReference type="EMBL" id="FNDN01000006">
    <property type="protein sequence ID" value="SDI33534.1"/>
    <property type="molecule type" value="Genomic_DNA"/>
</dbReference>
<accession>A0A1G8JQK3</accession>